<dbReference type="SUPFAM" id="SSF51120">
    <property type="entry name" value="beta-Roll"/>
    <property type="match status" value="2"/>
</dbReference>
<dbReference type="Gene3D" id="2.150.10.10">
    <property type="entry name" value="Serralysin-like metalloprotease, C-terminal"/>
    <property type="match status" value="2"/>
</dbReference>
<gene>
    <name evidence="3" type="ORF">IPJ27_16550</name>
</gene>
<proteinExistence type="predicted"/>
<dbReference type="InterPro" id="IPR001343">
    <property type="entry name" value="Hemolysn_Ca-bd"/>
</dbReference>
<evidence type="ECO:0008006" key="5">
    <source>
        <dbReference type="Google" id="ProtNLM"/>
    </source>
</evidence>
<accession>A0A935UH06</accession>
<dbReference type="GO" id="GO:0005576">
    <property type="term" value="C:extracellular region"/>
    <property type="evidence" value="ECO:0007669"/>
    <property type="project" value="UniProtKB-SubCell"/>
</dbReference>
<dbReference type="PRINTS" id="PR00313">
    <property type="entry name" value="CABNDNGRPT"/>
</dbReference>
<organism evidence="3 4">
    <name type="scientific">Candidatus Accumulibacter proximus</name>
    <dbReference type="NCBI Taxonomy" id="2954385"/>
    <lineage>
        <taxon>Bacteria</taxon>
        <taxon>Pseudomonadati</taxon>
        <taxon>Pseudomonadota</taxon>
        <taxon>Betaproteobacteria</taxon>
        <taxon>Candidatus Accumulibacter</taxon>
    </lineage>
</organism>
<keyword evidence="2" id="KW-0964">Secreted</keyword>
<evidence type="ECO:0000313" key="3">
    <source>
        <dbReference type="EMBL" id="MBK7676222.1"/>
    </source>
</evidence>
<dbReference type="EMBL" id="JADJMH010000017">
    <property type="protein sequence ID" value="MBK7676222.1"/>
    <property type="molecule type" value="Genomic_DNA"/>
</dbReference>
<comment type="subcellular location">
    <subcellularLocation>
        <location evidence="1">Secreted</location>
    </subcellularLocation>
</comment>
<protein>
    <recommendedName>
        <fullName evidence="5">Calcium-binding protein</fullName>
    </recommendedName>
</protein>
<evidence type="ECO:0000256" key="1">
    <source>
        <dbReference type="ARBA" id="ARBA00004613"/>
    </source>
</evidence>
<evidence type="ECO:0000313" key="4">
    <source>
        <dbReference type="Proteomes" id="UP000697998"/>
    </source>
</evidence>
<dbReference type="Pfam" id="PF00353">
    <property type="entry name" value="HemolysinCabind"/>
    <property type="match status" value="3"/>
</dbReference>
<dbReference type="PANTHER" id="PTHR38340:SF1">
    <property type="entry name" value="S-LAYER PROTEIN"/>
    <property type="match status" value="1"/>
</dbReference>
<dbReference type="InterPro" id="IPR018511">
    <property type="entry name" value="Hemolysin-typ_Ca-bd_CS"/>
</dbReference>
<dbReference type="InterPro" id="IPR050557">
    <property type="entry name" value="RTX_toxin/Mannuronan_C5-epim"/>
</dbReference>
<reference evidence="3 4" key="1">
    <citation type="submission" date="2020-10" db="EMBL/GenBank/DDBJ databases">
        <title>Connecting structure to function with the recovery of over 1000 high-quality activated sludge metagenome-assembled genomes encoding full-length rRNA genes using long-read sequencing.</title>
        <authorList>
            <person name="Singleton C.M."/>
            <person name="Petriglieri F."/>
            <person name="Kristensen J.M."/>
            <person name="Kirkegaard R.H."/>
            <person name="Michaelsen T.Y."/>
            <person name="Andersen M.H."/>
            <person name="Karst S.M."/>
            <person name="Dueholm M.S."/>
            <person name="Nielsen P.H."/>
            <person name="Albertsen M."/>
        </authorList>
    </citation>
    <scope>NUCLEOTIDE SEQUENCE [LARGE SCALE GENOMIC DNA]</scope>
    <source>
        <strain evidence="3">EsbW_18-Q3-R4-48_BATAC.285</strain>
    </source>
</reference>
<dbReference type="GO" id="GO:0005509">
    <property type="term" value="F:calcium ion binding"/>
    <property type="evidence" value="ECO:0007669"/>
    <property type="project" value="InterPro"/>
</dbReference>
<evidence type="ECO:0000256" key="2">
    <source>
        <dbReference type="ARBA" id="ARBA00022525"/>
    </source>
</evidence>
<dbReference type="AlphaFoldDB" id="A0A935UH06"/>
<dbReference type="PROSITE" id="PS00330">
    <property type="entry name" value="HEMOLYSIN_CALCIUM"/>
    <property type="match status" value="2"/>
</dbReference>
<dbReference type="Proteomes" id="UP000697998">
    <property type="component" value="Unassembled WGS sequence"/>
</dbReference>
<sequence length="279" mass="29093">MDFYDAAGANLSSGVWWKSSVPNGTVTTQLGSRNYGVTFSGIERLDVTGTQFMDNLVGGEQADILRGGAGNDVLVGGGGNDTLEGGDGDDGFRAGVNSQQIDGGNGTDWLEIDLSGFAGGLVWANDPTQRVTLANGLTVSGIEVLALTTGAGDDEIRNTLVAAGDTITTGDGNDIIDAGGGNDTVNAGGGDDVIYQKDPGRDTVDGGTGDDLLVLDFSGEGADWYSPGYGIWMDFYDAAGANLSSGVWWEVIRAERDSHDPAWQPQLRGDFQRHRGGWM</sequence>
<comment type="caution">
    <text evidence="3">The sequence shown here is derived from an EMBL/GenBank/DDBJ whole genome shotgun (WGS) entry which is preliminary data.</text>
</comment>
<dbReference type="PANTHER" id="PTHR38340">
    <property type="entry name" value="S-LAYER PROTEIN"/>
    <property type="match status" value="1"/>
</dbReference>
<dbReference type="InterPro" id="IPR011049">
    <property type="entry name" value="Serralysin-like_metalloprot_C"/>
</dbReference>
<name>A0A935UH06_9PROT</name>